<feature type="transmembrane region" description="Helical" evidence="1">
    <location>
        <begin position="12"/>
        <end position="37"/>
    </location>
</feature>
<comment type="caution">
    <text evidence="2">The sequence shown here is derived from an EMBL/GenBank/DDBJ whole genome shotgun (WGS) entry which is preliminary data.</text>
</comment>
<dbReference type="RefSeq" id="WP_345481792.1">
    <property type="nucleotide sequence ID" value="NZ_BAABLP010000006.1"/>
</dbReference>
<keyword evidence="1" id="KW-0472">Membrane</keyword>
<evidence type="ECO:0000313" key="3">
    <source>
        <dbReference type="Proteomes" id="UP001500121"/>
    </source>
</evidence>
<evidence type="ECO:0008006" key="4">
    <source>
        <dbReference type="Google" id="ProtNLM"/>
    </source>
</evidence>
<feature type="transmembrane region" description="Helical" evidence="1">
    <location>
        <begin position="104"/>
        <end position="122"/>
    </location>
</feature>
<proteinExistence type="predicted"/>
<keyword evidence="1" id="KW-1133">Transmembrane helix</keyword>
<keyword evidence="1" id="KW-0812">Transmembrane</keyword>
<evidence type="ECO:0000313" key="2">
    <source>
        <dbReference type="EMBL" id="GAA4752611.1"/>
    </source>
</evidence>
<gene>
    <name evidence="2" type="ORF">GCM10025783_26840</name>
</gene>
<evidence type="ECO:0000256" key="1">
    <source>
        <dbReference type="SAM" id="Phobius"/>
    </source>
</evidence>
<feature type="transmembrane region" description="Helical" evidence="1">
    <location>
        <begin position="81"/>
        <end position="98"/>
    </location>
</feature>
<sequence length="132" mass="13310">MSTSGPSAPVRPVGLLVVAVVEGLEALGLLVLAVLGAAAGPGSAYPQTAYGVAGTLLLAAALLALVAVGTYRARPWSRTSGLVWQVVQLLVGLYALQGDGAQPGLAFIAIVPAALAIVLLLSRSVREATNRR</sequence>
<organism evidence="2 3">
    <name type="scientific">Amnibacterium soli</name>
    <dbReference type="NCBI Taxonomy" id="1282736"/>
    <lineage>
        <taxon>Bacteria</taxon>
        <taxon>Bacillati</taxon>
        <taxon>Actinomycetota</taxon>
        <taxon>Actinomycetes</taxon>
        <taxon>Micrococcales</taxon>
        <taxon>Microbacteriaceae</taxon>
        <taxon>Amnibacterium</taxon>
    </lineage>
</organism>
<protein>
    <recommendedName>
        <fullName evidence="4">Integral membrane protein</fullName>
    </recommendedName>
</protein>
<accession>A0ABP8ZDB6</accession>
<dbReference type="Proteomes" id="UP001500121">
    <property type="component" value="Unassembled WGS sequence"/>
</dbReference>
<name>A0ABP8ZDB6_9MICO</name>
<dbReference type="EMBL" id="BAABLP010000006">
    <property type="protein sequence ID" value="GAA4752611.1"/>
    <property type="molecule type" value="Genomic_DNA"/>
</dbReference>
<reference evidence="3" key="1">
    <citation type="journal article" date="2019" name="Int. J. Syst. Evol. Microbiol.">
        <title>The Global Catalogue of Microorganisms (GCM) 10K type strain sequencing project: providing services to taxonomists for standard genome sequencing and annotation.</title>
        <authorList>
            <consortium name="The Broad Institute Genomics Platform"/>
            <consortium name="The Broad Institute Genome Sequencing Center for Infectious Disease"/>
            <person name="Wu L."/>
            <person name="Ma J."/>
        </authorList>
    </citation>
    <scope>NUCLEOTIDE SEQUENCE [LARGE SCALE GENOMIC DNA]</scope>
    <source>
        <strain evidence="3">JCM 19015</strain>
    </source>
</reference>
<keyword evidence="3" id="KW-1185">Reference proteome</keyword>
<feature type="transmembrane region" description="Helical" evidence="1">
    <location>
        <begin position="49"/>
        <end position="69"/>
    </location>
</feature>